<dbReference type="Gene3D" id="2.115.10.20">
    <property type="entry name" value="Glycosyl hydrolase domain, family 43"/>
    <property type="match status" value="1"/>
</dbReference>
<name>A0A8H3VAJ5_VENIN</name>
<evidence type="ECO:0000256" key="1">
    <source>
        <dbReference type="ARBA" id="ARBA00009865"/>
    </source>
</evidence>
<evidence type="ECO:0000313" key="7">
    <source>
        <dbReference type="EMBL" id="KAE9984375.1"/>
    </source>
</evidence>
<organism evidence="7 8">
    <name type="scientific">Venturia inaequalis</name>
    <name type="common">Apple scab fungus</name>
    <dbReference type="NCBI Taxonomy" id="5025"/>
    <lineage>
        <taxon>Eukaryota</taxon>
        <taxon>Fungi</taxon>
        <taxon>Dikarya</taxon>
        <taxon>Ascomycota</taxon>
        <taxon>Pezizomycotina</taxon>
        <taxon>Dothideomycetes</taxon>
        <taxon>Pleosporomycetidae</taxon>
        <taxon>Venturiales</taxon>
        <taxon>Venturiaceae</taxon>
        <taxon>Venturia</taxon>
    </lineage>
</organism>
<dbReference type="PANTHER" id="PTHR43817">
    <property type="entry name" value="GLYCOSYL HYDROLASE"/>
    <property type="match status" value="1"/>
</dbReference>
<dbReference type="InterPro" id="IPR023296">
    <property type="entry name" value="Glyco_hydro_beta-prop_sf"/>
</dbReference>
<reference evidence="7 8" key="1">
    <citation type="submission" date="2018-12" db="EMBL/GenBank/DDBJ databases">
        <title>Venturia inaequalis Genome Resource.</title>
        <authorList>
            <person name="Lichtner F.J."/>
        </authorList>
    </citation>
    <scope>NUCLEOTIDE SEQUENCE [LARGE SCALE GENOMIC DNA]</scope>
    <source>
        <strain evidence="7 8">120213</strain>
    </source>
</reference>
<dbReference type="Proteomes" id="UP000447873">
    <property type="component" value="Unassembled WGS sequence"/>
</dbReference>
<feature type="signal peptide" evidence="6">
    <location>
        <begin position="1"/>
        <end position="21"/>
    </location>
</feature>
<dbReference type="GO" id="GO:0005975">
    <property type="term" value="P:carbohydrate metabolic process"/>
    <property type="evidence" value="ECO:0007669"/>
    <property type="project" value="InterPro"/>
</dbReference>
<protein>
    <submittedName>
        <fullName evidence="7">Uncharacterized protein</fullName>
    </submittedName>
</protein>
<keyword evidence="2 6" id="KW-0732">Signal</keyword>
<dbReference type="Pfam" id="PF04616">
    <property type="entry name" value="Glyco_hydro_43"/>
    <property type="match status" value="1"/>
</dbReference>
<keyword evidence="4 5" id="KW-0326">Glycosidase</keyword>
<keyword evidence="3 5" id="KW-0378">Hydrolase</keyword>
<dbReference type="SUPFAM" id="SSF75005">
    <property type="entry name" value="Arabinanase/levansucrase/invertase"/>
    <property type="match status" value="1"/>
</dbReference>
<evidence type="ECO:0000256" key="2">
    <source>
        <dbReference type="ARBA" id="ARBA00022729"/>
    </source>
</evidence>
<comment type="caution">
    <text evidence="7">The sequence shown here is derived from an EMBL/GenBank/DDBJ whole genome shotgun (WGS) entry which is preliminary data.</text>
</comment>
<sequence length="338" mass="37393">MLFSHAILWITTLLLPCFVAAHSGNSTISPRAAGSFANPLKKSDGSDPFIVYSGGYYYFMTTTWTNLVLTRAKTLEGLKTGESKVVYSPGPDVCCNFWAPEIHDIDGTWYIYFTAGQKADLGFQRPYALKGTSNPWGSYKSVSRLTNEWGIDGTVSVINSKRYFIWSCQRDKLQSLCIARMTAPDKLAETHLISQPTNGWEKMQGKLPVNEGPAVLKRGNKVFITFSASFCWTTDYSLGLLTLKNGQDPLQMASWAKTGPVFKSANKNFGPGHNGFFDTPDKKEVWNVYHATANPQGTCDGNRYTMAEKVNWKADGMPDFGVPSALYTQMLVPSGEMG</sequence>
<gene>
    <name evidence="7" type="ORF">EG328_008861</name>
</gene>
<evidence type="ECO:0000256" key="4">
    <source>
        <dbReference type="ARBA" id="ARBA00023295"/>
    </source>
</evidence>
<evidence type="ECO:0000313" key="8">
    <source>
        <dbReference type="Proteomes" id="UP000447873"/>
    </source>
</evidence>
<accession>A0A8H3VAJ5</accession>
<proteinExistence type="inferred from homology"/>
<dbReference type="PANTHER" id="PTHR43817:SF1">
    <property type="entry name" value="HYDROLASE, FAMILY 43, PUTATIVE (AFU_ORTHOLOGUE AFUA_3G01660)-RELATED"/>
    <property type="match status" value="1"/>
</dbReference>
<dbReference type="AlphaFoldDB" id="A0A8H3VAJ5"/>
<dbReference type="InterPro" id="IPR006710">
    <property type="entry name" value="Glyco_hydro_43"/>
</dbReference>
<dbReference type="CDD" id="cd18820">
    <property type="entry name" value="GH43_LbAraf43-like"/>
    <property type="match status" value="1"/>
</dbReference>
<dbReference type="EMBL" id="WNWS01000051">
    <property type="protein sequence ID" value="KAE9984375.1"/>
    <property type="molecule type" value="Genomic_DNA"/>
</dbReference>
<dbReference type="GO" id="GO:0004553">
    <property type="term" value="F:hydrolase activity, hydrolyzing O-glycosyl compounds"/>
    <property type="evidence" value="ECO:0007669"/>
    <property type="project" value="InterPro"/>
</dbReference>
<evidence type="ECO:0000256" key="5">
    <source>
        <dbReference type="RuleBase" id="RU361187"/>
    </source>
</evidence>
<feature type="chain" id="PRO_5034800851" evidence="6">
    <location>
        <begin position="22"/>
        <end position="338"/>
    </location>
</feature>
<evidence type="ECO:0000256" key="3">
    <source>
        <dbReference type="ARBA" id="ARBA00022801"/>
    </source>
</evidence>
<evidence type="ECO:0000256" key="6">
    <source>
        <dbReference type="SAM" id="SignalP"/>
    </source>
</evidence>
<comment type="similarity">
    <text evidence="1 5">Belongs to the glycosyl hydrolase 43 family.</text>
</comment>